<dbReference type="UniPathway" id="UPA00193"/>
<dbReference type="FunFam" id="3.40.640.10:FF:000265">
    <property type="entry name" value="Serine hydroxymethyltransferase, mitochondrial"/>
    <property type="match status" value="1"/>
</dbReference>
<dbReference type="GO" id="GO:0019264">
    <property type="term" value="P:glycine biosynthetic process from serine"/>
    <property type="evidence" value="ECO:0007669"/>
    <property type="project" value="TreeGrafter"/>
</dbReference>
<dbReference type="EMBL" id="KL870802">
    <property type="protein sequence ID" value="KGL89263.1"/>
    <property type="molecule type" value="Genomic_DNA"/>
</dbReference>
<dbReference type="PANTHER" id="PTHR11680:SF28">
    <property type="entry name" value="SERINE HYDROXYMETHYLTRANSFERASE, MITOCHONDRIAL"/>
    <property type="match status" value="1"/>
</dbReference>
<evidence type="ECO:0000313" key="5">
    <source>
        <dbReference type="Proteomes" id="UP000053858"/>
    </source>
</evidence>
<gene>
    <name evidence="4" type="ORF">N301_16115</name>
</gene>
<feature type="non-terminal residue" evidence="4">
    <location>
        <position position="164"/>
    </location>
</feature>
<proteinExistence type="predicted"/>
<dbReference type="InterPro" id="IPR049943">
    <property type="entry name" value="Ser_HO-MeTrfase-like"/>
</dbReference>
<protein>
    <recommendedName>
        <fullName evidence="3">Serine hydroxymethyltransferase-like domain-containing protein</fullName>
    </recommendedName>
</protein>
<feature type="non-terminal residue" evidence="4">
    <location>
        <position position="1"/>
    </location>
</feature>
<name>A0A0A0A724_CHAVO</name>
<evidence type="ECO:0000259" key="3">
    <source>
        <dbReference type="Pfam" id="PF00464"/>
    </source>
</evidence>
<comment type="cofactor">
    <cofactor evidence="1">
        <name>pyridoxal 5'-phosphate</name>
        <dbReference type="ChEBI" id="CHEBI:597326"/>
    </cofactor>
</comment>
<dbReference type="GO" id="GO:0004372">
    <property type="term" value="F:glycine hydroxymethyltransferase activity"/>
    <property type="evidence" value="ECO:0007669"/>
    <property type="project" value="TreeGrafter"/>
</dbReference>
<evidence type="ECO:0000313" key="4">
    <source>
        <dbReference type="EMBL" id="KGL89263.1"/>
    </source>
</evidence>
<dbReference type="STRING" id="50402.A0A0A0A724"/>
<dbReference type="AlphaFoldDB" id="A0A0A0A724"/>
<dbReference type="InterPro" id="IPR015424">
    <property type="entry name" value="PyrdxlP-dep_Trfase"/>
</dbReference>
<dbReference type="Gene3D" id="3.40.640.10">
    <property type="entry name" value="Type I PLP-dependent aspartate aminotransferase-like (Major domain)"/>
    <property type="match status" value="1"/>
</dbReference>
<dbReference type="SUPFAM" id="SSF53383">
    <property type="entry name" value="PLP-dependent transferases"/>
    <property type="match status" value="1"/>
</dbReference>
<keyword evidence="5" id="KW-1185">Reference proteome</keyword>
<dbReference type="InterPro" id="IPR039429">
    <property type="entry name" value="SHMT-like_dom"/>
</dbReference>
<evidence type="ECO:0000256" key="2">
    <source>
        <dbReference type="ARBA" id="ARBA00022898"/>
    </source>
</evidence>
<dbReference type="PANTHER" id="PTHR11680">
    <property type="entry name" value="SERINE HYDROXYMETHYLTRANSFERASE"/>
    <property type="match status" value="1"/>
</dbReference>
<feature type="domain" description="Serine hydroxymethyltransferase-like" evidence="3">
    <location>
        <begin position="2"/>
        <end position="164"/>
    </location>
</feature>
<dbReference type="Pfam" id="PF00464">
    <property type="entry name" value="SHMT"/>
    <property type="match status" value="1"/>
</dbReference>
<dbReference type="GO" id="GO:0005739">
    <property type="term" value="C:mitochondrion"/>
    <property type="evidence" value="ECO:0007669"/>
    <property type="project" value="TreeGrafter"/>
</dbReference>
<accession>A0A0A0A724</accession>
<sequence length="164" mass="18251">QNFCSRAALEALGSCLNNKYSEGYPGKRYYGGAEVVDQIELLCEQRALEAFDLDPACWGVNVQPYSGSPANFAAYTALLQPHDRLMGLDLPDGGHLTHGYMSDIRRISATSIFFESMPYKLDPATGLIDYDQLEVTARLFRPRLIIAGTSAYARLIDYARMKKV</sequence>
<evidence type="ECO:0000256" key="1">
    <source>
        <dbReference type="ARBA" id="ARBA00001933"/>
    </source>
</evidence>
<dbReference type="Proteomes" id="UP000053858">
    <property type="component" value="Unassembled WGS sequence"/>
</dbReference>
<dbReference type="GO" id="GO:0030170">
    <property type="term" value="F:pyridoxal phosphate binding"/>
    <property type="evidence" value="ECO:0007669"/>
    <property type="project" value="TreeGrafter"/>
</dbReference>
<dbReference type="InterPro" id="IPR015421">
    <property type="entry name" value="PyrdxlP-dep_Trfase_major"/>
</dbReference>
<keyword evidence="2" id="KW-0663">Pyridoxal phosphate</keyword>
<reference evidence="5" key="1">
    <citation type="journal article" date="2014" name="Science">
        <title>Comparative genomics reveals insights into avian genome evolution and adaptation.</title>
        <authorList>
            <consortium name="Avian Genome Consortium"/>
            <person name="Zhang G."/>
            <person name="Li C."/>
            <person name="Li Q."/>
            <person name="Li B."/>
            <person name="Larkin D.M."/>
            <person name="Lee C."/>
            <person name="Storz J.F."/>
            <person name="Antunes A."/>
            <person name="Greenwold M.J."/>
            <person name="Meredith R.W."/>
            <person name="Odeen A."/>
            <person name="Cui J."/>
            <person name="Zhou Q."/>
            <person name="Xu L."/>
            <person name="Pan H."/>
            <person name="Wang Z."/>
            <person name="Jin L."/>
            <person name="Zhang P."/>
            <person name="Hu H."/>
            <person name="Yang W."/>
            <person name="Hu J."/>
            <person name="Xiao J."/>
            <person name="Yang Z."/>
            <person name="Liu Y."/>
            <person name="Xie Q."/>
            <person name="Yu H."/>
            <person name="Lian J."/>
            <person name="Wen P."/>
            <person name="Zhang F."/>
            <person name="Li H."/>
            <person name="Zeng Y."/>
            <person name="Xiong Z."/>
            <person name="Liu S."/>
            <person name="Zhou L."/>
            <person name="Huang Z."/>
            <person name="An N."/>
            <person name="Wang J."/>
            <person name="Zheng Q."/>
            <person name="Xiong Y."/>
            <person name="Wang G."/>
            <person name="Wang B."/>
            <person name="Wang J."/>
            <person name="Fan Y."/>
            <person name="da Fonseca R.R."/>
            <person name="Alfaro-Nunez A."/>
            <person name="Schubert M."/>
            <person name="Orlando L."/>
            <person name="Mourier T."/>
            <person name="Howard J.T."/>
            <person name="Ganapathy G."/>
            <person name="Pfenning A."/>
            <person name="Whitney O."/>
            <person name="Rivas M.V."/>
            <person name="Hara E."/>
            <person name="Smith J."/>
            <person name="Farre M."/>
            <person name="Narayan J."/>
            <person name="Slavov G."/>
            <person name="Romanov M.N."/>
            <person name="Borges R."/>
            <person name="Machado J.P."/>
            <person name="Khan I."/>
            <person name="Springer M.S."/>
            <person name="Gatesy J."/>
            <person name="Hoffmann F.G."/>
            <person name="Opazo J.C."/>
            <person name="Hastad O."/>
            <person name="Sawyer R.H."/>
            <person name="Kim H."/>
            <person name="Kim K.W."/>
            <person name="Kim H.J."/>
            <person name="Cho S."/>
            <person name="Li N."/>
            <person name="Huang Y."/>
            <person name="Bruford M.W."/>
            <person name="Zhan X."/>
            <person name="Dixon A."/>
            <person name="Bertelsen M.F."/>
            <person name="Derryberry E."/>
            <person name="Warren W."/>
            <person name="Wilson R.K."/>
            <person name="Li S."/>
            <person name="Ray D.A."/>
            <person name="Green R.E."/>
            <person name="O'Brien S.J."/>
            <person name="Griffin D."/>
            <person name="Johnson W.E."/>
            <person name="Haussler D."/>
            <person name="Ryder O.A."/>
            <person name="Willerslev E."/>
            <person name="Graves G.R."/>
            <person name="Alstrom P."/>
            <person name="Fjeldsa J."/>
            <person name="Mindell D.P."/>
            <person name="Edwards S.V."/>
            <person name="Braun E.L."/>
            <person name="Rahbek C."/>
            <person name="Burt D.W."/>
            <person name="Houde P."/>
            <person name="Zhang Y."/>
            <person name="Yang H."/>
            <person name="Wang J."/>
            <person name="Jarvis E.D."/>
            <person name="Gilbert M.T."/>
            <person name="Wang J."/>
        </authorList>
    </citation>
    <scope>NUCLEOTIDE SEQUENCE [LARGE SCALE GENOMIC DNA]</scope>
</reference>
<dbReference type="GO" id="GO:0035999">
    <property type="term" value="P:tetrahydrofolate interconversion"/>
    <property type="evidence" value="ECO:0007669"/>
    <property type="project" value="UniProtKB-UniPathway"/>
</dbReference>
<organism evidence="4 5">
    <name type="scientific">Charadrius vociferus</name>
    <name type="common">Killdeer</name>
    <name type="synonym">Aegialitis vocifera</name>
    <dbReference type="NCBI Taxonomy" id="50402"/>
    <lineage>
        <taxon>Eukaryota</taxon>
        <taxon>Metazoa</taxon>
        <taxon>Chordata</taxon>
        <taxon>Craniata</taxon>
        <taxon>Vertebrata</taxon>
        <taxon>Euteleostomi</taxon>
        <taxon>Archelosauria</taxon>
        <taxon>Archosauria</taxon>
        <taxon>Dinosauria</taxon>
        <taxon>Saurischia</taxon>
        <taxon>Theropoda</taxon>
        <taxon>Coelurosauria</taxon>
        <taxon>Aves</taxon>
        <taxon>Neognathae</taxon>
        <taxon>Neoaves</taxon>
        <taxon>Charadriiformes</taxon>
        <taxon>Charadriidae</taxon>
        <taxon>Charadrius</taxon>
    </lineage>
</organism>